<name>A0A7G9A4S1_9VIRU</name>
<evidence type="ECO:0000313" key="1">
    <source>
        <dbReference type="EMBL" id="QNL31744.1"/>
    </source>
</evidence>
<protein>
    <submittedName>
        <fullName evidence="1">Uncharacterized protein</fullName>
    </submittedName>
</protein>
<dbReference type="EMBL" id="MT840190">
    <property type="protein sequence ID" value="QNL31744.1"/>
    <property type="molecule type" value="Genomic_DNA"/>
</dbReference>
<sequence length="83" mass="9390">MSITNQNSPYFGRDIQYCADIVKAKNPDLSTYESIMIAVQLQRNRMIERAFVLTPDDDYPTALEKIVHAIQDLGANILDLSTN</sequence>
<accession>A0A7G9A4S1</accession>
<proteinExistence type="predicted"/>
<organism evidence="1">
    <name type="scientific">Bacteriophage sp</name>
    <dbReference type="NCBI Taxonomy" id="38018"/>
    <lineage>
        <taxon>Viruses</taxon>
    </lineage>
</organism>
<reference evidence="1" key="1">
    <citation type="submission" date="2020-07" db="EMBL/GenBank/DDBJ databases">
        <title>Dissolved microcystin release linked to lysis of a Microcystis spp. bloom in Lake Erie (USA) attributed to a novel cyanophage.</title>
        <authorList>
            <person name="McKindles K.M."/>
            <person name="Manes M.A."/>
            <person name="DeMarco J.R."/>
            <person name="McClure A."/>
            <person name="McKay R.M."/>
            <person name="Davis T.W."/>
            <person name="Bullerjahn G.S."/>
        </authorList>
    </citation>
    <scope>NUCLEOTIDE SEQUENCE</scope>
</reference>